<dbReference type="PANTHER" id="PTHR10454:SF232">
    <property type="entry name" value="AT03047P-RELATED"/>
    <property type="match status" value="1"/>
</dbReference>
<evidence type="ECO:0000256" key="1">
    <source>
        <dbReference type="ARBA" id="ARBA00010134"/>
    </source>
</evidence>
<reference evidence="5 6" key="1">
    <citation type="journal article" date="2017" name="G3 (Bethesda)">
        <title>The Physical Genome Mapping of Anopheles albimanus Corrected Scaffold Misassemblies and Identified Interarm Rearrangements in Genus Anopheles.</title>
        <authorList>
            <person name="Artemov G.N."/>
            <person name="Peery A.N."/>
            <person name="Jiang X."/>
            <person name="Tu Z."/>
            <person name="Stegniy V.N."/>
            <person name="Sharakhova M.V."/>
            <person name="Sharakhov I.V."/>
        </authorList>
    </citation>
    <scope>NUCLEOTIDE SEQUENCE [LARGE SCALE GENOMIC DNA]</scope>
    <source>
        <strain evidence="5 6">ALBI9_A</strain>
    </source>
</reference>
<dbReference type="Proteomes" id="UP000069272">
    <property type="component" value="Chromosome 3R"/>
</dbReference>
<dbReference type="GO" id="GO:0006508">
    <property type="term" value="P:proteolysis"/>
    <property type="evidence" value="ECO:0007669"/>
    <property type="project" value="InterPro"/>
</dbReference>
<dbReference type="VEuPathDB" id="VectorBase:AALB003790"/>
<accession>A0A182FBA7</accession>
<dbReference type="InterPro" id="IPR015917">
    <property type="entry name" value="Pept_C14A"/>
</dbReference>
<dbReference type="InterPro" id="IPR001309">
    <property type="entry name" value="Pept_C14_p20"/>
</dbReference>
<dbReference type="InterPro" id="IPR011600">
    <property type="entry name" value="Pept_C14_caspase"/>
</dbReference>
<dbReference type="AlphaFoldDB" id="A0A182FBA7"/>
<dbReference type="PROSITE" id="PS50208">
    <property type="entry name" value="CASPASE_P20"/>
    <property type="match status" value="2"/>
</dbReference>
<evidence type="ECO:0000313" key="5">
    <source>
        <dbReference type="EnsemblMetazoa" id="AALB003790-PA"/>
    </source>
</evidence>
<dbReference type="PANTHER" id="PTHR10454">
    <property type="entry name" value="CASPASE"/>
    <property type="match status" value="1"/>
</dbReference>
<dbReference type="InterPro" id="IPR029030">
    <property type="entry name" value="Caspase-like_dom_sf"/>
</dbReference>
<dbReference type="VEuPathDB" id="VectorBase:AALB20_031898"/>
<evidence type="ECO:0000256" key="2">
    <source>
        <dbReference type="RuleBase" id="RU003971"/>
    </source>
</evidence>
<comment type="similarity">
    <text evidence="1 2">Belongs to the peptidase C14A family.</text>
</comment>
<dbReference type="STRING" id="7167.A0A182FBA7"/>
<feature type="domain" description="Caspase family p20" evidence="4">
    <location>
        <begin position="5"/>
        <end position="121"/>
    </location>
</feature>
<dbReference type="SUPFAM" id="SSF52129">
    <property type="entry name" value="Caspase-like"/>
    <property type="match status" value="2"/>
</dbReference>
<dbReference type="Gene3D" id="3.40.50.1460">
    <property type="match status" value="2"/>
</dbReference>
<dbReference type="GO" id="GO:0006915">
    <property type="term" value="P:apoptotic process"/>
    <property type="evidence" value="ECO:0007669"/>
    <property type="project" value="TreeGrafter"/>
</dbReference>
<keyword evidence="6" id="KW-1185">Reference proteome</keyword>
<feature type="domain" description="Caspase family p10" evidence="3">
    <location>
        <begin position="451"/>
        <end position="520"/>
    </location>
</feature>
<dbReference type="GO" id="GO:0004197">
    <property type="term" value="F:cysteine-type endopeptidase activity"/>
    <property type="evidence" value="ECO:0007669"/>
    <property type="project" value="InterPro"/>
</dbReference>
<protein>
    <recommendedName>
        <fullName evidence="7">Caspase family p20 domain-containing protein</fullName>
    </recommendedName>
</protein>
<dbReference type="InterPro" id="IPR002398">
    <property type="entry name" value="Pept_C14"/>
</dbReference>
<evidence type="ECO:0000313" key="6">
    <source>
        <dbReference type="Proteomes" id="UP000069272"/>
    </source>
</evidence>
<dbReference type="SMART" id="SM00115">
    <property type="entry name" value="CASc"/>
    <property type="match status" value="2"/>
</dbReference>
<evidence type="ECO:0008006" key="7">
    <source>
        <dbReference type="Google" id="ProtNLM"/>
    </source>
</evidence>
<name>A0A182FBA7_ANOAL</name>
<dbReference type="GO" id="GO:0043525">
    <property type="term" value="P:positive regulation of neuron apoptotic process"/>
    <property type="evidence" value="ECO:0007669"/>
    <property type="project" value="TreeGrafter"/>
</dbReference>
<sequence length="522" mass="59380">MNHENRGIAIVVNQKTFDKLPERHGTVKDGNDIQAVLKNLQFDVETLNNRTKKKLFEGLDEIAKKVQTNHDCLAVVVMTHGDPGVLYAKDETYKIDELWNKFTGDSCKALHGKPKLFFIQSIFHTKPHTIQCDKVDAQDTSRAKRSTYTIPTMANLLVMHSIYDGDKPRHDASKGSWFIQSLCAALNSHGHSKELLRILTVVSRNVDKNFRQYVPKSKLNNALKMMPCIASTLTKALYFRPKPILNEPLDGKNIISLDSNEVNNSQGLSSANRTPHKFPRKLSPPPYSMQGMQRKAYIFLNQTFDKCLNDKFPNSVIKDADELKSALVYLGFSVDGPFKDLKLWELQEKMILIASENHENTGCILLAIITYGENNLLFAQNEKYPVTELWDRFSSSKCPTLSGKPKVFLIQACTNGISNCSVNPPMDVLVMYSPYNEIADRHDHQAHVTPTVFIQTLCDEFYEKGQKEDLNSILEGVRLYISNNNNQHIEQDPVDWENRAANNPMPILVSMLTKKLYFRIEK</sequence>
<dbReference type="Pfam" id="PF00656">
    <property type="entry name" value="Peptidase_C14"/>
    <property type="match status" value="2"/>
</dbReference>
<dbReference type="PRINTS" id="PR00376">
    <property type="entry name" value="IL1BCENZYME"/>
</dbReference>
<evidence type="ECO:0000259" key="4">
    <source>
        <dbReference type="PROSITE" id="PS50208"/>
    </source>
</evidence>
<organism evidence="5 6">
    <name type="scientific">Anopheles albimanus</name>
    <name type="common">New world malaria mosquito</name>
    <dbReference type="NCBI Taxonomy" id="7167"/>
    <lineage>
        <taxon>Eukaryota</taxon>
        <taxon>Metazoa</taxon>
        <taxon>Ecdysozoa</taxon>
        <taxon>Arthropoda</taxon>
        <taxon>Hexapoda</taxon>
        <taxon>Insecta</taxon>
        <taxon>Pterygota</taxon>
        <taxon>Neoptera</taxon>
        <taxon>Endopterygota</taxon>
        <taxon>Diptera</taxon>
        <taxon>Nematocera</taxon>
        <taxon>Culicoidea</taxon>
        <taxon>Culicidae</taxon>
        <taxon>Anophelinae</taxon>
        <taxon>Anopheles</taxon>
    </lineage>
</organism>
<feature type="domain" description="Caspase family p10" evidence="3">
    <location>
        <begin position="146"/>
        <end position="241"/>
    </location>
</feature>
<dbReference type="VEuPathDB" id="VectorBase:AALB20_030751"/>
<dbReference type="EnsemblMetazoa" id="AALB003790-RA">
    <property type="protein sequence ID" value="AALB003790-PA"/>
    <property type="gene ID" value="AALB003790"/>
</dbReference>
<reference evidence="5" key="2">
    <citation type="submission" date="2022-08" db="UniProtKB">
        <authorList>
            <consortium name="EnsemblMetazoa"/>
        </authorList>
    </citation>
    <scope>IDENTIFICATION</scope>
    <source>
        <strain evidence="5">STECLA/ALBI9_A</strain>
    </source>
</reference>
<dbReference type="PROSITE" id="PS50207">
    <property type="entry name" value="CASPASE_P10"/>
    <property type="match status" value="2"/>
</dbReference>
<dbReference type="GO" id="GO:0005737">
    <property type="term" value="C:cytoplasm"/>
    <property type="evidence" value="ECO:0007669"/>
    <property type="project" value="TreeGrafter"/>
</dbReference>
<dbReference type="InterPro" id="IPR002138">
    <property type="entry name" value="Pept_C14_p10"/>
</dbReference>
<evidence type="ECO:0000259" key="3">
    <source>
        <dbReference type="PROSITE" id="PS50207"/>
    </source>
</evidence>
<proteinExistence type="inferred from homology"/>
<feature type="domain" description="Caspase family p20" evidence="4">
    <location>
        <begin position="292"/>
        <end position="413"/>
    </location>
</feature>